<name>A0AAV7UMT4_PLEWA</name>
<accession>A0AAV7UMT4</accession>
<organism evidence="1 2">
    <name type="scientific">Pleurodeles waltl</name>
    <name type="common">Iberian ribbed newt</name>
    <dbReference type="NCBI Taxonomy" id="8319"/>
    <lineage>
        <taxon>Eukaryota</taxon>
        <taxon>Metazoa</taxon>
        <taxon>Chordata</taxon>
        <taxon>Craniata</taxon>
        <taxon>Vertebrata</taxon>
        <taxon>Euteleostomi</taxon>
        <taxon>Amphibia</taxon>
        <taxon>Batrachia</taxon>
        <taxon>Caudata</taxon>
        <taxon>Salamandroidea</taxon>
        <taxon>Salamandridae</taxon>
        <taxon>Pleurodelinae</taxon>
        <taxon>Pleurodeles</taxon>
    </lineage>
</organism>
<dbReference type="Proteomes" id="UP001066276">
    <property type="component" value="Chromosome 3_1"/>
</dbReference>
<dbReference type="AlphaFoldDB" id="A0AAV7UMT4"/>
<comment type="caution">
    <text evidence="1">The sequence shown here is derived from an EMBL/GenBank/DDBJ whole genome shotgun (WGS) entry which is preliminary data.</text>
</comment>
<gene>
    <name evidence="1" type="ORF">NDU88_007048</name>
</gene>
<evidence type="ECO:0000313" key="2">
    <source>
        <dbReference type="Proteomes" id="UP001066276"/>
    </source>
</evidence>
<protein>
    <submittedName>
        <fullName evidence="1">Uncharacterized protein</fullName>
    </submittedName>
</protein>
<dbReference type="EMBL" id="JANPWB010000005">
    <property type="protein sequence ID" value="KAJ1190310.1"/>
    <property type="molecule type" value="Genomic_DNA"/>
</dbReference>
<keyword evidence="2" id="KW-1185">Reference proteome</keyword>
<reference evidence="1" key="1">
    <citation type="journal article" date="2022" name="bioRxiv">
        <title>Sequencing and chromosome-scale assembly of the giantPleurodeles waltlgenome.</title>
        <authorList>
            <person name="Brown T."/>
            <person name="Elewa A."/>
            <person name="Iarovenko S."/>
            <person name="Subramanian E."/>
            <person name="Araus A.J."/>
            <person name="Petzold A."/>
            <person name="Susuki M."/>
            <person name="Suzuki K.-i.T."/>
            <person name="Hayashi T."/>
            <person name="Toyoda A."/>
            <person name="Oliveira C."/>
            <person name="Osipova E."/>
            <person name="Leigh N.D."/>
            <person name="Simon A."/>
            <person name="Yun M.H."/>
        </authorList>
    </citation>
    <scope>NUCLEOTIDE SEQUENCE</scope>
    <source>
        <strain evidence="1">20211129_DDA</strain>
        <tissue evidence="1">Liver</tissue>
    </source>
</reference>
<proteinExistence type="predicted"/>
<sequence length="253" mass="29117">MGKDMGTPQLRKQDIIQNVIKEVEISVTKERCLGDLNIGRAFVGFSKIYTLIKDKNLFVDNATSRVPVSGFNIADSTELMAINDLAKESNEFECVTYDQTDINISTLNVMGFATNLHDISHLKSSNRFNPPLPSGNLIDTFHELVIGDIDKFRMKVPSKTTNRSNFTQQDWKDLNVLRTNTSIIIKPSDKGGNIVTMDTCEYTKEAYRQLMNIDHYDKLRTNPIIQYQVTYHEMLKEWHTKQLIDYDEFTFED</sequence>
<evidence type="ECO:0000313" key="1">
    <source>
        <dbReference type="EMBL" id="KAJ1190310.1"/>
    </source>
</evidence>